<keyword evidence="1" id="KW-1185">Reference proteome</keyword>
<name>A0A6P8AX46_PYRGI</name>
<dbReference type="AlphaFoldDB" id="A0A6P8AX46"/>
<reference evidence="2" key="3">
    <citation type="submission" date="2025-08" db="UniProtKB">
        <authorList>
            <consortium name="RefSeq"/>
        </authorList>
    </citation>
    <scope>IDENTIFICATION</scope>
    <source>
        <strain evidence="2">NI907</strain>
    </source>
</reference>
<reference evidence="1 2" key="1">
    <citation type="journal article" date="2019" name="Mol. Biol. Evol.">
        <title>Blast fungal genomes show frequent chromosomal changes, gene gains and losses, and effector gene turnover.</title>
        <authorList>
            <person name="Gomez Luciano L.B."/>
            <person name="Jason Tsai I."/>
            <person name="Chuma I."/>
            <person name="Tosa Y."/>
            <person name="Chen Y.H."/>
            <person name="Li J.Y."/>
            <person name="Li M.Y."/>
            <person name="Jade Lu M.Y."/>
            <person name="Nakayashiki H."/>
            <person name="Li W.H."/>
        </authorList>
    </citation>
    <scope>NUCLEOTIDE SEQUENCE [LARGE SCALE GENOMIC DNA]</scope>
    <source>
        <strain evidence="1 2">NI907</strain>
    </source>
</reference>
<sequence length="118" mass="13408">MTKVLGYHEYITQGMGYMYPEQCNATHYNVARPKPPSETLLPGADINATTYLKGVKIGLDLFPKMSRSFPLWNKTLDDVVLNKMHASGDHFATFEGPEEIVMTCKKCFTEVKALMEWQ</sequence>
<accession>A0A6P8AX46</accession>
<proteinExistence type="predicted"/>
<dbReference type="Proteomes" id="UP000515153">
    <property type="component" value="Chromosome VII"/>
</dbReference>
<gene>
    <name evidence="2" type="ORF">PgNI_10231</name>
</gene>
<dbReference type="GeneID" id="41965113"/>
<protein>
    <submittedName>
        <fullName evidence="2">Uncharacterized protein</fullName>
    </submittedName>
</protein>
<organism evidence="1 2">
    <name type="scientific">Pyricularia grisea</name>
    <name type="common">Crabgrass-specific blast fungus</name>
    <name type="synonym">Magnaporthe grisea</name>
    <dbReference type="NCBI Taxonomy" id="148305"/>
    <lineage>
        <taxon>Eukaryota</taxon>
        <taxon>Fungi</taxon>
        <taxon>Dikarya</taxon>
        <taxon>Ascomycota</taxon>
        <taxon>Pezizomycotina</taxon>
        <taxon>Sordariomycetes</taxon>
        <taxon>Sordariomycetidae</taxon>
        <taxon>Magnaporthales</taxon>
        <taxon>Pyriculariaceae</taxon>
        <taxon>Pyricularia</taxon>
    </lineage>
</organism>
<evidence type="ECO:0000313" key="2">
    <source>
        <dbReference type="RefSeq" id="XP_030979457.1"/>
    </source>
</evidence>
<reference evidence="2" key="2">
    <citation type="submission" date="2019-10" db="EMBL/GenBank/DDBJ databases">
        <authorList>
            <consortium name="NCBI Genome Project"/>
        </authorList>
    </citation>
    <scope>NUCLEOTIDE SEQUENCE</scope>
    <source>
        <strain evidence="2">NI907</strain>
    </source>
</reference>
<dbReference type="RefSeq" id="XP_030979457.1">
    <property type="nucleotide sequence ID" value="XM_031130205.1"/>
</dbReference>
<evidence type="ECO:0000313" key="1">
    <source>
        <dbReference type="Proteomes" id="UP000515153"/>
    </source>
</evidence>
<dbReference type="KEGG" id="pgri:PgNI_10231"/>